<gene>
    <name evidence="4" type="ORF">LTR24_004661</name>
</gene>
<evidence type="ECO:0000313" key="5">
    <source>
        <dbReference type="Proteomes" id="UP001345013"/>
    </source>
</evidence>
<sequence>MSKQHNAVYLDGAGKPFRVGPIDTKSPGKGEVLIRNKAVAINPVDWKVQDTGFFIQSWPAILGEDLAGEIVDVGEGVTRFKTGQRVLAHSHFLWNKTLQHASFQDLALVPEISVVAIPDSMKFEDATVLPLAVSTAAAGLYQSKKETCLELDPPSTSPKKSGKTILVWGGSSSVGSAAIQLAVASGLDVATTCSKKNFPLVEKLGAKPFDYNSPSIVGDLVAELGKGSFAGGYDSIGTRDSSMQCAQVITQLGGGILTSTLAPPEDMPADVQGKSVFAVTIFYGDNAHAGKAVYEDFLPEALASGQFLTVPPAEVVGHGLEAIQDACKTQKAGVSGKKIVVTL</sequence>
<accession>A0ABR0KBA9</accession>
<dbReference type="InterPro" id="IPR011032">
    <property type="entry name" value="GroES-like_sf"/>
</dbReference>
<dbReference type="EMBL" id="JAVRRG010000049">
    <property type="protein sequence ID" value="KAK5093002.1"/>
    <property type="molecule type" value="Genomic_DNA"/>
</dbReference>
<protein>
    <recommendedName>
        <fullName evidence="3">Enoyl reductase (ER) domain-containing protein</fullName>
    </recommendedName>
</protein>
<organism evidence="4 5">
    <name type="scientific">Lithohypha guttulata</name>
    <dbReference type="NCBI Taxonomy" id="1690604"/>
    <lineage>
        <taxon>Eukaryota</taxon>
        <taxon>Fungi</taxon>
        <taxon>Dikarya</taxon>
        <taxon>Ascomycota</taxon>
        <taxon>Pezizomycotina</taxon>
        <taxon>Eurotiomycetes</taxon>
        <taxon>Chaetothyriomycetidae</taxon>
        <taxon>Chaetothyriales</taxon>
        <taxon>Trichomeriaceae</taxon>
        <taxon>Lithohypha</taxon>
    </lineage>
</organism>
<evidence type="ECO:0000256" key="2">
    <source>
        <dbReference type="ARBA" id="ARBA00023002"/>
    </source>
</evidence>
<keyword evidence="5" id="KW-1185">Reference proteome</keyword>
<dbReference type="InterPro" id="IPR047122">
    <property type="entry name" value="Trans-enoyl_RdTase-like"/>
</dbReference>
<dbReference type="Pfam" id="PF08240">
    <property type="entry name" value="ADH_N"/>
    <property type="match status" value="1"/>
</dbReference>
<dbReference type="InterPro" id="IPR013154">
    <property type="entry name" value="ADH-like_N"/>
</dbReference>
<dbReference type="SUPFAM" id="SSF50129">
    <property type="entry name" value="GroES-like"/>
    <property type="match status" value="1"/>
</dbReference>
<proteinExistence type="inferred from homology"/>
<dbReference type="SMART" id="SM00829">
    <property type="entry name" value="PKS_ER"/>
    <property type="match status" value="1"/>
</dbReference>
<evidence type="ECO:0000256" key="1">
    <source>
        <dbReference type="ARBA" id="ARBA00008072"/>
    </source>
</evidence>
<comment type="caution">
    <text evidence="4">The sequence shown here is derived from an EMBL/GenBank/DDBJ whole genome shotgun (WGS) entry which is preliminary data.</text>
</comment>
<dbReference type="Proteomes" id="UP001345013">
    <property type="component" value="Unassembled WGS sequence"/>
</dbReference>
<dbReference type="PANTHER" id="PTHR45348">
    <property type="entry name" value="HYPOTHETICAL OXIDOREDUCTASE (EUROFUNG)"/>
    <property type="match status" value="1"/>
</dbReference>
<dbReference type="SUPFAM" id="SSF51735">
    <property type="entry name" value="NAD(P)-binding Rossmann-fold domains"/>
    <property type="match status" value="1"/>
</dbReference>
<dbReference type="Gene3D" id="3.90.180.10">
    <property type="entry name" value="Medium-chain alcohol dehydrogenases, catalytic domain"/>
    <property type="match status" value="1"/>
</dbReference>
<dbReference type="InterPro" id="IPR036291">
    <property type="entry name" value="NAD(P)-bd_dom_sf"/>
</dbReference>
<dbReference type="PANTHER" id="PTHR45348:SF2">
    <property type="entry name" value="ZINC-TYPE ALCOHOL DEHYDROGENASE-LIKE PROTEIN C2E1P3.01"/>
    <property type="match status" value="1"/>
</dbReference>
<reference evidence="4 5" key="1">
    <citation type="submission" date="2023-08" db="EMBL/GenBank/DDBJ databases">
        <title>Black Yeasts Isolated from many extreme environments.</title>
        <authorList>
            <person name="Coleine C."/>
            <person name="Stajich J.E."/>
            <person name="Selbmann L."/>
        </authorList>
    </citation>
    <scope>NUCLEOTIDE SEQUENCE [LARGE SCALE GENOMIC DNA]</scope>
    <source>
        <strain evidence="4 5">CCFEE 5885</strain>
    </source>
</reference>
<evidence type="ECO:0000259" key="3">
    <source>
        <dbReference type="SMART" id="SM00829"/>
    </source>
</evidence>
<dbReference type="Gene3D" id="3.40.50.720">
    <property type="entry name" value="NAD(P)-binding Rossmann-like Domain"/>
    <property type="match status" value="1"/>
</dbReference>
<name>A0ABR0KBA9_9EURO</name>
<evidence type="ECO:0000313" key="4">
    <source>
        <dbReference type="EMBL" id="KAK5093002.1"/>
    </source>
</evidence>
<keyword evidence="2" id="KW-0560">Oxidoreductase</keyword>
<feature type="domain" description="Enoyl reductase (ER)" evidence="3">
    <location>
        <begin position="12"/>
        <end position="341"/>
    </location>
</feature>
<dbReference type="InterPro" id="IPR020843">
    <property type="entry name" value="ER"/>
</dbReference>
<comment type="similarity">
    <text evidence="1">Belongs to the zinc-containing alcohol dehydrogenase family.</text>
</comment>
<dbReference type="CDD" id="cd08249">
    <property type="entry name" value="enoyl_reductase_like"/>
    <property type="match status" value="1"/>
</dbReference>